<dbReference type="Gene3D" id="2.60.120.620">
    <property type="entry name" value="q2cbj1_9rhob like domain"/>
    <property type="match status" value="1"/>
</dbReference>
<dbReference type="GO" id="GO:0046872">
    <property type="term" value="F:metal ion binding"/>
    <property type="evidence" value="ECO:0007669"/>
    <property type="project" value="UniProtKB-KW"/>
</dbReference>
<keyword evidence="2" id="KW-0408">Iron</keyword>
<dbReference type="SUPFAM" id="SSF51197">
    <property type="entry name" value="Clavaminate synthase-like"/>
    <property type="match status" value="1"/>
</dbReference>
<evidence type="ECO:0000313" key="4">
    <source>
        <dbReference type="EMBL" id="SVB07278.1"/>
    </source>
</evidence>
<evidence type="ECO:0000256" key="1">
    <source>
        <dbReference type="ARBA" id="ARBA00022723"/>
    </source>
</evidence>
<dbReference type="Pfam" id="PF05721">
    <property type="entry name" value="PhyH"/>
    <property type="match status" value="1"/>
</dbReference>
<evidence type="ECO:0008006" key="5">
    <source>
        <dbReference type="Google" id="ProtNLM"/>
    </source>
</evidence>
<reference evidence="4" key="1">
    <citation type="submission" date="2018-05" db="EMBL/GenBank/DDBJ databases">
        <authorList>
            <person name="Lanie J.A."/>
            <person name="Ng W.-L."/>
            <person name="Kazmierczak K.M."/>
            <person name="Andrzejewski T.M."/>
            <person name="Davidsen T.M."/>
            <person name="Wayne K.J."/>
            <person name="Tettelin H."/>
            <person name="Glass J.I."/>
            <person name="Rusch D."/>
            <person name="Podicherti R."/>
            <person name="Tsui H.-C.T."/>
            <person name="Winkler M.E."/>
        </authorList>
    </citation>
    <scope>NUCLEOTIDE SEQUENCE</scope>
</reference>
<gene>
    <name evidence="4" type="ORF">METZ01_LOCUS160132</name>
</gene>
<proteinExistence type="predicted"/>
<protein>
    <recommendedName>
        <fullName evidence="5">Phytanoyl-CoA dioxygenase family protein</fullName>
    </recommendedName>
</protein>
<accession>A0A382B0N4</accession>
<evidence type="ECO:0000256" key="3">
    <source>
        <dbReference type="SAM" id="MobiDB-lite"/>
    </source>
</evidence>
<dbReference type="PANTHER" id="PTHR20883">
    <property type="entry name" value="PHYTANOYL-COA DIOXYGENASE DOMAIN CONTAINING 1"/>
    <property type="match status" value="1"/>
</dbReference>
<keyword evidence="1" id="KW-0479">Metal-binding</keyword>
<sequence length="266" mass="30550">MNDEEKFVFDLQGYLIIKNVLNTDEVAELNEIIDHDNRIEDKTRPMSLWGEPFKRLIDHPHIFPYLIELLGPNVRLDHDYAIFMDLTKQGGRLHGGPDVVGDHWYKYRDGVMRNGLCVVSYCLSDVNAGNGGFACIPASHKTNFLKSVPADARRFERPAHYVVQPTARAGDVIFFTEALIHGTMRWRAEHERRSLLYKYSPGHSAWNEDYPDISWYGELTERQKRMLLRPSIGKRPRVVESEQTKGKRVPARAADTHALDNTPYGS</sequence>
<organism evidence="4">
    <name type="scientific">marine metagenome</name>
    <dbReference type="NCBI Taxonomy" id="408172"/>
    <lineage>
        <taxon>unclassified sequences</taxon>
        <taxon>metagenomes</taxon>
        <taxon>ecological metagenomes</taxon>
    </lineage>
</organism>
<feature type="region of interest" description="Disordered" evidence="3">
    <location>
        <begin position="232"/>
        <end position="266"/>
    </location>
</feature>
<dbReference type="PANTHER" id="PTHR20883:SF15">
    <property type="entry name" value="PHYTANOYL-COA DIOXYGENASE DOMAIN-CONTAINING PROTEIN 1"/>
    <property type="match status" value="1"/>
</dbReference>
<evidence type="ECO:0000256" key="2">
    <source>
        <dbReference type="ARBA" id="ARBA00023004"/>
    </source>
</evidence>
<dbReference type="AlphaFoldDB" id="A0A382B0N4"/>
<dbReference type="InterPro" id="IPR008775">
    <property type="entry name" value="Phytyl_CoA_dOase-like"/>
</dbReference>
<dbReference type="EMBL" id="UINC01027660">
    <property type="protein sequence ID" value="SVB07278.1"/>
    <property type="molecule type" value="Genomic_DNA"/>
</dbReference>
<name>A0A382B0N4_9ZZZZ</name>